<evidence type="ECO:0008006" key="3">
    <source>
        <dbReference type="Google" id="ProtNLM"/>
    </source>
</evidence>
<gene>
    <name evidence="2" type="ORF">S06H3_21944</name>
</gene>
<dbReference type="Pfam" id="PF02681">
    <property type="entry name" value="DUF212"/>
    <property type="match status" value="1"/>
</dbReference>
<feature type="non-terminal residue" evidence="2">
    <location>
        <position position="136"/>
    </location>
</feature>
<keyword evidence="1" id="KW-0472">Membrane</keyword>
<organism evidence="2">
    <name type="scientific">marine sediment metagenome</name>
    <dbReference type="NCBI Taxonomy" id="412755"/>
    <lineage>
        <taxon>unclassified sequences</taxon>
        <taxon>metagenomes</taxon>
        <taxon>ecological metagenomes</taxon>
    </lineage>
</organism>
<evidence type="ECO:0000313" key="2">
    <source>
        <dbReference type="EMBL" id="GAI10168.1"/>
    </source>
</evidence>
<name>X1KTZ1_9ZZZZ</name>
<dbReference type="PANTHER" id="PTHR31446">
    <property type="entry name" value="ACID PHOSPHATASE/VANADIUM-DEPENDENT HALOPEROXIDASE-RELATED PROTEIN"/>
    <property type="match status" value="1"/>
</dbReference>
<proteinExistence type="predicted"/>
<keyword evidence="1" id="KW-0812">Transmembrane</keyword>
<sequence>MTRASRGSKLILGIVFTWLVVNILKPLIKWKKAGKFEKRFLAEDGGMPSGHTSWVAPLATGMYLETGFSYYFIISIVITLNVVYDAISVRPKIGRQARTLNKLLEGREESEKLEESVGHTPSEVLVSLVLSVIIPL</sequence>
<feature type="transmembrane region" description="Helical" evidence="1">
    <location>
        <begin position="10"/>
        <end position="28"/>
    </location>
</feature>
<accession>X1KTZ1</accession>
<dbReference type="InterPro" id="IPR003832">
    <property type="entry name" value="DUF212"/>
</dbReference>
<reference evidence="2" key="1">
    <citation type="journal article" date="2014" name="Front. Microbiol.">
        <title>High frequency of phylogenetically diverse reductive dehalogenase-homologous genes in deep subseafloor sedimentary metagenomes.</title>
        <authorList>
            <person name="Kawai M."/>
            <person name="Futagami T."/>
            <person name="Toyoda A."/>
            <person name="Takaki Y."/>
            <person name="Nishi S."/>
            <person name="Hori S."/>
            <person name="Arai W."/>
            <person name="Tsubouchi T."/>
            <person name="Morono Y."/>
            <person name="Uchiyama I."/>
            <person name="Ito T."/>
            <person name="Fujiyama A."/>
            <person name="Inagaki F."/>
            <person name="Takami H."/>
        </authorList>
    </citation>
    <scope>NUCLEOTIDE SEQUENCE</scope>
    <source>
        <strain evidence="2">Expedition CK06-06</strain>
    </source>
</reference>
<keyword evidence="1" id="KW-1133">Transmembrane helix</keyword>
<evidence type="ECO:0000256" key="1">
    <source>
        <dbReference type="SAM" id="Phobius"/>
    </source>
</evidence>
<protein>
    <recommendedName>
        <fullName evidence="3">Phosphatidic acid phosphatase type 2/haloperoxidase domain-containing protein</fullName>
    </recommendedName>
</protein>
<dbReference type="PANTHER" id="PTHR31446:SF29">
    <property type="entry name" value="ACID PHOSPHATASE_VANADIUM-DEPENDENT HALOPEROXIDASE-RELATED PROTEIN"/>
    <property type="match status" value="1"/>
</dbReference>
<dbReference type="AlphaFoldDB" id="X1KTZ1"/>
<dbReference type="EMBL" id="BARV01011620">
    <property type="protein sequence ID" value="GAI10168.1"/>
    <property type="molecule type" value="Genomic_DNA"/>
</dbReference>
<comment type="caution">
    <text evidence="2">The sequence shown here is derived from an EMBL/GenBank/DDBJ whole genome shotgun (WGS) entry which is preliminary data.</text>
</comment>
<feature type="transmembrane region" description="Helical" evidence="1">
    <location>
        <begin position="68"/>
        <end position="87"/>
    </location>
</feature>